<organism evidence="3 4">
    <name type="scientific">Nitratireductor aquimarinus</name>
    <dbReference type="NCBI Taxonomy" id="889300"/>
    <lineage>
        <taxon>Bacteria</taxon>
        <taxon>Pseudomonadati</taxon>
        <taxon>Pseudomonadota</taxon>
        <taxon>Alphaproteobacteria</taxon>
        <taxon>Hyphomicrobiales</taxon>
        <taxon>Phyllobacteriaceae</taxon>
        <taxon>Nitratireductor</taxon>
    </lineage>
</organism>
<evidence type="ECO:0000256" key="1">
    <source>
        <dbReference type="ARBA" id="ARBA00006987"/>
    </source>
</evidence>
<keyword evidence="4" id="KW-1185">Reference proteome</keyword>
<dbReference type="EMBL" id="JAWLIP010000006">
    <property type="protein sequence ID" value="MDV6227320.1"/>
    <property type="molecule type" value="Genomic_DNA"/>
</dbReference>
<comment type="caution">
    <text evidence="3">The sequence shown here is derived from an EMBL/GenBank/DDBJ whole genome shotgun (WGS) entry which is preliminary data.</text>
</comment>
<keyword evidence="2" id="KW-0732">Signal</keyword>
<feature type="chain" id="PRO_5046865661" evidence="2">
    <location>
        <begin position="26"/>
        <end position="317"/>
    </location>
</feature>
<dbReference type="InterPro" id="IPR042100">
    <property type="entry name" value="Bug_dom1"/>
</dbReference>
<dbReference type="SUPFAM" id="SSF53850">
    <property type="entry name" value="Periplasmic binding protein-like II"/>
    <property type="match status" value="1"/>
</dbReference>
<reference evidence="3 4" key="1">
    <citation type="submission" date="2023-10" db="EMBL/GenBank/DDBJ databases">
        <authorList>
            <person name="Venkata Ramana C."/>
            <person name="Sasikala C."/>
            <person name="Dhurka M."/>
        </authorList>
    </citation>
    <scope>NUCLEOTIDE SEQUENCE [LARGE SCALE GENOMIC DNA]</scope>
    <source>
        <strain evidence="3 4">KCTC 32151</strain>
    </source>
</reference>
<dbReference type="PANTHER" id="PTHR42928:SF5">
    <property type="entry name" value="BLR1237 PROTEIN"/>
    <property type="match status" value="1"/>
</dbReference>
<evidence type="ECO:0000313" key="3">
    <source>
        <dbReference type="EMBL" id="MDV6227320.1"/>
    </source>
</evidence>
<protein>
    <submittedName>
        <fullName evidence="3">Tripartite tricarboxylate transporter substrate binding protein</fullName>
    </submittedName>
</protein>
<feature type="signal peptide" evidence="2">
    <location>
        <begin position="1"/>
        <end position="25"/>
    </location>
</feature>
<dbReference type="CDD" id="cd07012">
    <property type="entry name" value="PBP2_Bug_TTT"/>
    <property type="match status" value="1"/>
</dbReference>
<dbReference type="Gene3D" id="3.40.190.10">
    <property type="entry name" value="Periplasmic binding protein-like II"/>
    <property type="match status" value="1"/>
</dbReference>
<dbReference type="Proteomes" id="UP001185659">
    <property type="component" value="Unassembled WGS sequence"/>
</dbReference>
<dbReference type="PANTHER" id="PTHR42928">
    <property type="entry name" value="TRICARBOXYLATE-BINDING PROTEIN"/>
    <property type="match status" value="1"/>
</dbReference>
<accession>A0ABU4AM57</accession>
<sequence length="317" mass="33760">MFGKLLRAALAATAVLGVSMGAAMADWPSKPIQIIIPWPAPNDPSTLVANAIAPVMSDELGVPVKVVNKPGGGAVLGAADLANARPDGYTMGLVSIGPMITQVLRGKTPYKNDDLQPLGLVWSSPFTLAARADAPYSNLDELAEYGKKNELRLAHWGLGAVPTLIAMKVAETGGFEWKETAYSELNPLLVVQGDADVITFSTPGLTDYIDAGKMKILAAMVPDRLPAYPDVPNVSEQGYGDAYSIWFGAFVPKQTDKEIVNKLSAAFFSAMKNEKVAEVIENVGVVPHSSGPDEARARMDRELAEFGTTMKNLGIME</sequence>
<dbReference type="InterPro" id="IPR005064">
    <property type="entry name" value="BUG"/>
</dbReference>
<proteinExistence type="inferred from homology"/>
<dbReference type="GeneID" id="99681978"/>
<dbReference type="Pfam" id="PF03401">
    <property type="entry name" value="TctC"/>
    <property type="match status" value="1"/>
</dbReference>
<comment type="similarity">
    <text evidence="1">Belongs to the UPF0065 (bug) family.</text>
</comment>
<dbReference type="Gene3D" id="3.40.190.150">
    <property type="entry name" value="Bordetella uptake gene, domain 1"/>
    <property type="match status" value="1"/>
</dbReference>
<gene>
    <name evidence="3" type="ORF">R2G56_13565</name>
</gene>
<evidence type="ECO:0000256" key="2">
    <source>
        <dbReference type="SAM" id="SignalP"/>
    </source>
</evidence>
<dbReference type="PIRSF" id="PIRSF017082">
    <property type="entry name" value="YflP"/>
    <property type="match status" value="1"/>
</dbReference>
<name>A0ABU4AM57_9HYPH</name>
<dbReference type="RefSeq" id="WP_206545006.1">
    <property type="nucleotide sequence ID" value="NZ_CP177240.1"/>
</dbReference>
<evidence type="ECO:0000313" key="4">
    <source>
        <dbReference type="Proteomes" id="UP001185659"/>
    </source>
</evidence>